<sequence>MNRRTSAALREDIDAPPVQQPSKKVAPDVVKLSYWGFALWWLIILGVHVVTSVYNALYAYCYWKLKDASLLVYLEFYHIGLPQEYHSTIAVVHAVMSAVHGVCILLMLGGSLWQLSLAFSPWWDSSIAQINNTAKTNSGNAGTRKSSIITTGVVKIWGRHGFCGVNGAHFYEILIWREVIETTFQTIQAYRMSVLLPRTVLNRFYVFLLAVNCWSSIIVHSVFRKRGEAQKRLACIVCDCILDLVACMGIVLIILLSYAAAYNRETLSFDYEYWWNDEWLARALNDFQMVVVVSWSDLASRSIFSLSLVVATADMKDLLRYLTRDTKRVSQS</sequence>
<accession>G4ZWF1</accession>
<dbReference type="Proteomes" id="UP000002640">
    <property type="component" value="Unassembled WGS sequence"/>
</dbReference>
<dbReference type="KEGG" id="psoj:PHYSODRAFT_336805"/>
<dbReference type="RefSeq" id="XP_009532712.1">
    <property type="nucleotide sequence ID" value="XM_009534417.1"/>
</dbReference>
<dbReference type="EMBL" id="JH159157">
    <property type="protein sequence ID" value="EGZ12379.1"/>
    <property type="molecule type" value="Genomic_DNA"/>
</dbReference>
<proteinExistence type="predicted"/>
<dbReference type="AlphaFoldDB" id="G4ZWF1"/>
<name>G4ZWF1_PHYSP</name>
<feature type="transmembrane region" description="Helical" evidence="1">
    <location>
        <begin position="89"/>
        <end position="113"/>
    </location>
</feature>
<feature type="transmembrane region" description="Helical" evidence="1">
    <location>
        <begin position="204"/>
        <end position="223"/>
    </location>
</feature>
<dbReference type="InParanoid" id="G4ZWF1"/>
<reference evidence="2 3" key="1">
    <citation type="journal article" date="2006" name="Science">
        <title>Phytophthora genome sequences uncover evolutionary origins and mechanisms of pathogenesis.</title>
        <authorList>
            <person name="Tyler B.M."/>
            <person name="Tripathy S."/>
            <person name="Zhang X."/>
            <person name="Dehal P."/>
            <person name="Jiang R.H."/>
            <person name="Aerts A."/>
            <person name="Arredondo F.D."/>
            <person name="Baxter L."/>
            <person name="Bensasson D."/>
            <person name="Beynon J.L."/>
            <person name="Chapman J."/>
            <person name="Damasceno C.M."/>
            <person name="Dorrance A.E."/>
            <person name="Dou D."/>
            <person name="Dickerman A.W."/>
            <person name="Dubchak I.L."/>
            <person name="Garbelotto M."/>
            <person name="Gijzen M."/>
            <person name="Gordon S.G."/>
            <person name="Govers F."/>
            <person name="Grunwald N.J."/>
            <person name="Huang W."/>
            <person name="Ivors K.L."/>
            <person name="Jones R.W."/>
            <person name="Kamoun S."/>
            <person name="Krampis K."/>
            <person name="Lamour K.H."/>
            <person name="Lee M.K."/>
            <person name="McDonald W.H."/>
            <person name="Medina M."/>
            <person name="Meijer H.J."/>
            <person name="Nordberg E.K."/>
            <person name="Maclean D.J."/>
            <person name="Ospina-Giraldo M.D."/>
            <person name="Morris P.F."/>
            <person name="Phuntumart V."/>
            <person name="Putnam N.H."/>
            <person name="Rash S."/>
            <person name="Rose J.K."/>
            <person name="Sakihama Y."/>
            <person name="Salamov A.A."/>
            <person name="Savidor A."/>
            <person name="Scheuring C.F."/>
            <person name="Smith B.M."/>
            <person name="Sobral B.W."/>
            <person name="Terry A."/>
            <person name="Torto-Alalibo T.A."/>
            <person name="Win J."/>
            <person name="Xu Z."/>
            <person name="Zhang H."/>
            <person name="Grigoriev I.V."/>
            <person name="Rokhsar D.S."/>
            <person name="Boore J.L."/>
        </authorList>
    </citation>
    <scope>NUCLEOTIDE SEQUENCE [LARGE SCALE GENOMIC DNA]</scope>
    <source>
        <strain evidence="2 3">P6497</strain>
    </source>
</reference>
<evidence type="ECO:0000313" key="2">
    <source>
        <dbReference type="EMBL" id="EGZ12379.1"/>
    </source>
</evidence>
<organism evidence="2 3">
    <name type="scientific">Phytophthora sojae (strain P6497)</name>
    <name type="common">Soybean stem and root rot agent</name>
    <name type="synonym">Phytophthora megasperma f. sp. glycines</name>
    <dbReference type="NCBI Taxonomy" id="1094619"/>
    <lineage>
        <taxon>Eukaryota</taxon>
        <taxon>Sar</taxon>
        <taxon>Stramenopiles</taxon>
        <taxon>Oomycota</taxon>
        <taxon>Peronosporomycetes</taxon>
        <taxon>Peronosporales</taxon>
        <taxon>Peronosporaceae</taxon>
        <taxon>Phytophthora</taxon>
    </lineage>
</organism>
<keyword evidence="3" id="KW-1185">Reference proteome</keyword>
<protein>
    <recommendedName>
        <fullName evidence="4">Transmembrane protein</fullName>
    </recommendedName>
</protein>
<dbReference type="OMA" id="LPRIWIN"/>
<evidence type="ECO:0000256" key="1">
    <source>
        <dbReference type="SAM" id="Phobius"/>
    </source>
</evidence>
<feature type="transmembrane region" description="Helical" evidence="1">
    <location>
        <begin position="235"/>
        <end position="259"/>
    </location>
</feature>
<feature type="transmembrane region" description="Helical" evidence="1">
    <location>
        <begin position="32"/>
        <end position="51"/>
    </location>
</feature>
<gene>
    <name evidence="2" type="ORF">PHYSODRAFT_336805</name>
</gene>
<keyword evidence="1" id="KW-0472">Membrane</keyword>
<evidence type="ECO:0008006" key="4">
    <source>
        <dbReference type="Google" id="ProtNLM"/>
    </source>
</evidence>
<evidence type="ECO:0000313" key="3">
    <source>
        <dbReference type="Proteomes" id="UP000002640"/>
    </source>
</evidence>
<dbReference type="GeneID" id="20647266"/>
<keyword evidence="1" id="KW-1133">Transmembrane helix</keyword>
<keyword evidence="1" id="KW-0812">Transmembrane</keyword>